<dbReference type="Gene3D" id="3.40.390.10">
    <property type="entry name" value="Collagenase (Catalytic Domain)"/>
    <property type="match status" value="1"/>
</dbReference>
<protein>
    <recommendedName>
        <fullName evidence="1">Lysine-specific metallo-endopeptidase domain-containing protein</fullName>
    </recommendedName>
</protein>
<dbReference type="AlphaFoldDB" id="A0A370MVX7"/>
<name>A0A370MVX7_9BURK</name>
<dbReference type="GO" id="GO:0004222">
    <property type="term" value="F:metalloendopeptidase activity"/>
    <property type="evidence" value="ECO:0007669"/>
    <property type="project" value="InterPro"/>
</dbReference>
<sequence>MQTRSGAKFETNVAVSTRQFLRLIPSTRTLFLSSVDCLNDSTEDLSMTQQAANETLHLFVTGRESVHHREPHFCTLPDAELWQACRMKVLIHECTHFTDTFNSDDVMYGQGTGMKYWAPSDPDGAIRNADSIACYVAHFDKKLW</sequence>
<dbReference type="Pfam" id="PF14521">
    <property type="entry name" value="Aspzincin_M35"/>
    <property type="match status" value="1"/>
</dbReference>
<dbReference type="InterPro" id="IPR024079">
    <property type="entry name" value="MetalloPept_cat_dom_sf"/>
</dbReference>
<organism evidence="2 3">
    <name type="scientific">Paraburkholderia lacunae</name>
    <dbReference type="NCBI Taxonomy" id="2211104"/>
    <lineage>
        <taxon>Bacteria</taxon>
        <taxon>Pseudomonadati</taxon>
        <taxon>Pseudomonadota</taxon>
        <taxon>Betaproteobacteria</taxon>
        <taxon>Burkholderiales</taxon>
        <taxon>Burkholderiaceae</taxon>
        <taxon>Paraburkholderia</taxon>
    </lineage>
</organism>
<dbReference type="EMBL" id="QHKS01000052">
    <property type="protein sequence ID" value="RDJ97550.1"/>
    <property type="molecule type" value="Genomic_DNA"/>
</dbReference>
<dbReference type="OrthoDB" id="8841651at2"/>
<evidence type="ECO:0000259" key="1">
    <source>
        <dbReference type="SMART" id="SM01351"/>
    </source>
</evidence>
<dbReference type="Proteomes" id="UP000254875">
    <property type="component" value="Unassembled WGS sequence"/>
</dbReference>
<proteinExistence type="predicted"/>
<accession>A0A370MVX7</accession>
<gene>
    <name evidence="2" type="ORF">DLM46_37190</name>
</gene>
<feature type="domain" description="Lysine-specific metallo-endopeptidase" evidence="1">
    <location>
        <begin position="11"/>
        <end position="137"/>
    </location>
</feature>
<evidence type="ECO:0000313" key="2">
    <source>
        <dbReference type="EMBL" id="RDJ97550.1"/>
    </source>
</evidence>
<dbReference type="SMART" id="SM01351">
    <property type="entry name" value="Aspzincin_M35"/>
    <property type="match status" value="1"/>
</dbReference>
<reference evidence="3" key="1">
    <citation type="submission" date="2018-05" db="EMBL/GenBank/DDBJ databases">
        <authorList>
            <person name="Feng T."/>
        </authorList>
    </citation>
    <scope>NUCLEOTIDE SEQUENCE [LARGE SCALE GENOMIC DNA]</scope>
    <source>
        <strain evidence="3">S27</strain>
    </source>
</reference>
<dbReference type="InterPro" id="IPR029463">
    <property type="entry name" value="Lys_MEP"/>
</dbReference>
<keyword evidence="3" id="KW-1185">Reference proteome</keyword>
<dbReference type="SUPFAM" id="SSF55486">
    <property type="entry name" value="Metalloproteases ('zincins'), catalytic domain"/>
    <property type="match status" value="1"/>
</dbReference>
<evidence type="ECO:0000313" key="3">
    <source>
        <dbReference type="Proteomes" id="UP000254875"/>
    </source>
</evidence>
<comment type="caution">
    <text evidence="2">The sequence shown here is derived from an EMBL/GenBank/DDBJ whole genome shotgun (WGS) entry which is preliminary data.</text>
</comment>